<protein>
    <recommendedName>
        <fullName evidence="2">Autophagy-related protein 101</fullName>
    </recommendedName>
</protein>
<evidence type="ECO:0000256" key="2">
    <source>
        <dbReference type="ARBA" id="ARBA00018874"/>
    </source>
</evidence>
<feature type="compositionally biased region" description="Low complexity" evidence="4">
    <location>
        <begin position="189"/>
        <end position="199"/>
    </location>
</feature>
<dbReference type="PANTHER" id="PTHR13292">
    <property type="entry name" value="AUTOPHAGY-RELATED PROTEIN 101"/>
    <property type="match status" value="1"/>
</dbReference>
<reference evidence="5" key="2">
    <citation type="submission" date="2024-02" db="EMBL/GenBank/DDBJ databases">
        <title>Comparative genomics of Cryptococcus and Kwoniella reveals pathogenesis evolution and contrasting modes of karyotype evolution via chromosome fusion or intercentromeric recombination.</title>
        <authorList>
            <person name="Coelho M.A."/>
            <person name="David-Palma M."/>
            <person name="Shea T."/>
            <person name="Bowers K."/>
            <person name="McGinley-Smith S."/>
            <person name="Mohammad A.W."/>
            <person name="Gnirke A."/>
            <person name="Yurkov A.M."/>
            <person name="Nowrousian M."/>
            <person name="Sun S."/>
            <person name="Cuomo C.A."/>
            <person name="Heitman J."/>
        </authorList>
    </citation>
    <scope>NUCLEOTIDE SEQUENCE</scope>
    <source>
        <strain evidence="5">CBS 10737</strain>
    </source>
</reference>
<dbReference type="RefSeq" id="XP_019010173.2">
    <property type="nucleotide sequence ID" value="XM_019156371.2"/>
</dbReference>
<dbReference type="GO" id="GO:0000407">
    <property type="term" value="C:phagophore assembly site"/>
    <property type="evidence" value="ECO:0007669"/>
    <property type="project" value="TreeGrafter"/>
</dbReference>
<organism evidence="5 6">
    <name type="scientific">Kwoniella pini CBS 10737</name>
    <dbReference type="NCBI Taxonomy" id="1296096"/>
    <lineage>
        <taxon>Eukaryota</taxon>
        <taxon>Fungi</taxon>
        <taxon>Dikarya</taxon>
        <taxon>Basidiomycota</taxon>
        <taxon>Agaricomycotina</taxon>
        <taxon>Tremellomycetes</taxon>
        <taxon>Tremellales</taxon>
        <taxon>Cryptococcaceae</taxon>
        <taxon>Kwoniella</taxon>
    </lineage>
</organism>
<dbReference type="AlphaFoldDB" id="A0AAJ8L7Z0"/>
<proteinExistence type="inferred from homology"/>
<dbReference type="GO" id="GO:0019901">
    <property type="term" value="F:protein kinase binding"/>
    <property type="evidence" value="ECO:0007669"/>
    <property type="project" value="TreeGrafter"/>
</dbReference>
<name>A0AAJ8L7Z0_9TREE</name>
<dbReference type="EMBL" id="CP144526">
    <property type="protein sequence ID" value="WWC71862.1"/>
    <property type="molecule type" value="Genomic_DNA"/>
</dbReference>
<dbReference type="GeneID" id="30173010"/>
<dbReference type="Proteomes" id="UP000094020">
    <property type="component" value="Chromosome 8"/>
</dbReference>
<evidence type="ECO:0000313" key="5">
    <source>
        <dbReference type="EMBL" id="WWC71862.1"/>
    </source>
</evidence>
<accession>A0AAJ8L7Z0</accession>
<evidence type="ECO:0000256" key="4">
    <source>
        <dbReference type="SAM" id="MobiDB-lite"/>
    </source>
</evidence>
<feature type="compositionally biased region" description="Pro residues" evidence="4">
    <location>
        <begin position="172"/>
        <end position="188"/>
    </location>
</feature>
<evidence type="ECO:0000313" key="6">
    <source>
        <dbReference type="Proteomes" id="UP000094020"/>
    </source>
</evidence>
<evidence type="ECO:0000256" key="1">
    <source>
        <dbReference type="ARBA" id="ARBA00007130"/>
    </source>
</evidence>
<keyword evidence="6" id="KW-1185">Reference proteome</keyword>
<sequence length="271" mass="29316">MDTLNHIELTVHQSQIRPALRALLYAIFFQRNTDAIEPDDFELLDSHIAMSSSNSSLATEINAKIEEFVEEYLEDPKNTAGEIAVVFLQKKPKKGWFAITEELIPWEEHLISLRWDTRTLIPQVLQQPLLQITTFCLNNKGNVPPLVGNSENSNVSHQILIAPPSPTELFSPSPPTYPTRLTSPPPAPLTHTTPATALARDLTTPNMTSEKSSENAIVGSTRRGLSPAAGTGGYLEQAKDGLRAVGAKAGAGVGWGGRAIGGAFGRGGEKM</sequence>
<dbReference type="PANTHER" id="PTHR13292:SF0">
    <property type="entry name" value="AUTOPHAGY-RELATED PROTEIN 101"/>
    <property type="match status" value="1"/>
</dbReference>
<reference evidence="5" key="1">
    <citation type="submission" date="2013-07" db="EMBL/GenBank/DDBJ databases">
        <authorList>
            <consortium name="The Broad Institute Genome Sequencing Platform"/>
            <person name="Cuomo C."/>
            <person name="Litvintseva A."/>
            <person name="Chen Y."/>
            <person name="Heitman J."/>
            <person name="Sun S."/>
            <person name="Springer D."/>
            <person name="Dromer F."/>
            <person name="Young S.K."/>
            <person name="Zeng Q."/>
            <person name="Gargeya S."/>
            <person name="Fitzgerald M."/>
            <person name="Abouelleil A."/>
            <person name="Alvarado L."/>
            <person name="Berlin A.M."/>
            <person name="Chapman S.B."/>
            <person name="Dewar J."/>
            <person name="Goldberg J."/>
            <person name="Griggs A."/>
            <person name="Gujja S."/>
            <person name="Hansen M."/>
            <person name="Howarth C."/>
            <person name="Imamovic A."/>
            <person name="Larimer J."/>
            <person name="McCowan C."/>
            <person name="Murphy C."/>
            <person name="Pearson M."/>
            <person name="Priest M."/>
            <person name="Roberts A."/>
            <person name="Saif S."/>
            <person name="Shea T."/>
            <person name="Sykes S."/>
            <person name="Wortman J."/>
            <person name="Nusbaum C."/>
            <person name="Birren B."/>
        </authorList>
    </citation>
    <scope>NUCLEOTIDE SEQUENCE</scope>
    <source>
        <strain evidence="5">CBS 10737</strain>
    </source>
</reference>
<dbReference type="InterPro" id="IPR012445">
    <property type="entry name" value="ATG101"/>
</dbReference>
<feature type="region of interest" description="Disordered" evidence="4">
    <location>
        <begin position="171"/>
        <end position="232"/>
    </location>
</feature>
<dbReference type="GO" id="GO:0000045">
    <property type="term" value="P:autophagosome assembly"/>
    <property type="evidence" value="ECO:0007669"/>
    <property type="project" value="TreeGrafter"/>
</dbReference>
<dbReference type="Pfam" id="PF07855">
    <property type="entry name" value="ATG101"/>
    <property type="match status" value="1"/>
</dbReference>
<keyword evidence="3" id="KW-0072">Autophagy</keyword>
<gene>
    <name evidence="5" type="ORF">I206_105821</name>
</gene>
<dbReference type="GO" id="GO:1990316">
    <property type="term" value="C:Atg1/ULK1 kinase complex"/>
    <property type="evidence" value="ECO:0007669"/>
    <property type="project" value="TreeGrafter"/>
</dbReference>
<evidence type="ECO:0000256" key="3">
    <source>
        <dbReference type="ARBA" id="ARBA00023006"/>
    </source>
</evidence>
<dbReference type="KEGG" id="kpin:30173010"/>
<comment type="similarity">
    <text evidence="1">Belongs to the ATG101 family.</text>
</comment>